<proteinExistence type="predicted"/>
<evidence type="ECO:0000313" key="1">
    <source>
        <dbReference type="EMBL" id="OHT14813.1"/>
    </source>
</evidence>
<sequence>MQHVIQFPDVHISILQLDLFSFERIVELIIFMSKKSVSIENLPDDEINEAIKDDPRRKDQIESFAMEFRQAQLINALCYVIFSGSHNFTYFLPFIRKLMHKSYGKITDIVSHDTLFSKIMEGYNSSNNHRSHNFFYRLIRTAIILQYSKTIRVLSGHDLLAFFKNGLNAKEKRVKRNTLSLWQLIIHSNTSIALQLQIIQSSPTSVVSLIYSASNVFHDVLMSSFQLFRQTKSMFSFQPLPFSQFEGFFSLFCSNFDEKRNSQFLYTLLTLCVAEEAIFCFKPIDFKNYINKFASTTALQLISHPSIMNFKCLKILYKINFLAHQSVNNSVIWSFILQEMVRKHDKVQLEFKLTAWKAFRNAALYQSHFIQFILNNEALLLKLNEAFSSIDEKVIACMIRTIPFLAKPLVRLFGVSEITKKNLTDLFSHLSDPSVNIAGKILTVYTTKHQTVEMRKVNASLNQFLVMLFNADHGSVLYKFMNAPHVQNELSEVFLKFEKSHHGSFNM</sequence>
<evidence type="ECO:0008006" key="3">
    <source>
        <dbReference type="Google" id="ProtNLM"/>
    </source>
</evidence>
<reference evidence="1" key="1">
    <citation type="submission" date="2016-10" db="EMBL/GenBank/DDBJ databases">
        <authorList>
            <person name="Benchimol M."/>
            <person name="Almeida L.G."/>
            <person name="Vasconcelos A.T."/>
            <person name="Perreira-Neves A."/>
            <person name="Rosa I.A."/>
            <person name="Tasca T."/>
            <person name="Bogo M.R."/>
            <person name="de Souza W."/>
        </authorList>
    </citation>
    <scope>NUCLEOTIDE SEQUENCE [LARGE SCALE GENOMIC DNA]</scope>
    <source>
        <strain evidence="1">K</strain>
    </source>
</reference>
<evidence type="ECO:0000313" key="2">
    <source>
        <dbReference type="Proteomes" id="UP000179807"/>
    </source>
</evidence>
<dbReference type="InterPro" id="IPR037474">
    <property type="entry name" value="ScaA"/>
</dbReference>
<dbReference type="GO" id="GO:0005886">
    <property type="term" value="C:plasma membrane"/>
    <property type="evidence" value="ECO:0007669"/>
    <property type="project" value="TreeGrafter"/>
</dbReference>
<gene>
    <name evidence="1" type="ORF">TRFO_14740</name>
</gene>
<dbReference type="GO" id="GO:0046579">
    <property type="term" value="P:positive regulation of Ras protein signal transduction"/>
    <property type="evidence" value="ECO:0007669"/>
    <property type="project" value="TreeGrafter"/>
</dbReference>
<keyword evidence="2" id="KW-1185">Reference proteome</keyword>
<comment type="caution">
    <text evidence="1">The sequence shown here is derived from an EMBL/GenBank/DDBJ whole genome shotgun (WGS) entry which is preliminary data.</text>
</comment>
<protein>
    <recommendedName>
        <fullName evidence="3">Nucleolar pre-ribosomal-associated protein 1 C-terminal domain-containing protein</fullName>
    </recommendedName>
</protein>
<dbReference type="EMBL" id="MLAK01000314">
    <property type="protein sequence ID" value="OHT14813.1"/>
    <property type="molecule type" value="Genomic_DNA"/>
</dbReference>
<dbReference type="PANTHER" id="PTHR37516">
    <property type="entry name" value="SCA1 COMPLEX SCAFFOLD PROTEIN SCAA"/>
    <property type="match status" value="1"/>
</dbReference>
<dbReference type="GO" id="GO:0005829">
    <property type="term" value="C:cytosol"/>
    <property type="evidence" value="ECO:0007669"/>
    <property type="project" value="TreeGrafter"/>
</dbReference>
<dbReference type="VEuPathDB" id="TrichDB:TRFO_14740"/>
<name>A0A1J4KYZ8_9EUKA</name>
<dbReference type="AlphaFoldDB" id="A0A1J4KYZ8"/>
<dbReference type="Proteomes" id="UP000179807">
    <property type="component" value="Unassembled WGS sequence"/>
</dbReference>
<dbReference type="RefSeq" id="XP_068367949.1">
    <property type="nucleotide sequence ID" value="XM_068497993.1"/>
</dbReference>
<dbReference type="PANTHER" id="PTHR37516:SF1">
    <property type="entry name" value="SCA1 COMPLEX SCAFFOLD PROTEIN SCAA"/>
    <property type="match status" value="1"/>
</dbReference>
<dbReference type="GO" id="GO:1904515">
    <property type="term" value="P:positive regulation of TORC2 signaling"/>
    <property type="evidence" value="ECO:0007669"/>
    <property type="project" value="TreeGrafter"/>
</dbReference>
<dbReference type="OrthoDB" id="17150at2759"/>
<accession>A0A1J4KYZ8</accession>
<organism evidence="1 2">
    <name type="scientific">Tritrichomonas foetus</name>
    <dbReference type="NCBI Taxonomy" id="1144522"/>
    <lineage>
        <taxon>Eukaryota</taxon>
        <taxon>Metamonada</taxon>
        <taxon>Parabasalia</taxon>
        <taxon>Tritrichomonadida</taxon>
        <taxon>Tritrichomonadidae</taxon>
        <taxon>Tritrichomonas</taxon>
    </lineage>
</organism>
<dbReference type="GeneID" id="94832697"/>